<name>A0A9J6QZB4_9FIRM</name>
<evidence type="ECO:0000256" key="3">
    <source>
        <dbReference type="ARBA" id="ARBA00022475"/>
    </source>
</evidence>
<comment type="caution">
    <text evidence="8">The sequence shown here is derived from an EMBL/GenBank/DDBJ whole genome shotgun (WGS) entry which is preliminary data.</text>
</comment>
<keyword evidence="9" id="KW-1185">Reference proteome</keyword>
<keyword evidence="2" id="KW-0813">Transport</keyword>
<dbReference type="Proteomes" id="UP001065549">
    <property type="component" value="Unassembled WGS sequence"/>
</dbReference>
<evidence type="ECO:0000256" key="6">
    <source>
        <dbReference type="ARBA" id="ARBA00023136"/>
    </source>
</evidence>
<feature type="transmembrane region" description="Helical" evidence="7">
    <location>
        <begin position="466"/>
        <end position="486"/>
    </location>
</feature>
<dbReference type="Pfam" id="PF13520">
    <property type="entry name" value="AA_permease_2"/>
    <property type="match status" value="1"/>
</dbReference>
<reference evidence="8" key="1">
    <citation type="submission" date="2022-09" db="EMBL/GenBank/DDBJ databases">
        <title>Culturomic study of gut microbiota in children with autism spectrum disorder.</title>
        <authorList>
            <person name="Efimov B.A."/>
            <person name="Chaplin A.V."/>
            <person name="Sokolova S.R."/>
            <person name="Pikina A.P."/>
            <person name="Korzhanova M."/>
            <person name="Belova V."/>
            <person name="Korostin D."/>
        </authorList>
    </citation>
    <scope>NUCLEOTIDE SEQUENCE</scope>
    <source>
        <strain evidence="8">ASD5510</strain>
    </source>
</reference>
<evidence type="ECO:0000256" key="5">
    <source>
        <dbReference type="ARBA" id="ARBA00022989"/>
    </source>
</evidence>
<dbReference type="PANTHER" id="PTHR45826">
    <property type="entry name" value="POLYAMINE TRANSPORTER PUT1"/>
    <property type="match status" value="1"/>
</dbReference>
<organism evidence="8 9">
    <name type="scientific">Hominibacterium faecale</name>
    <dbReference type="NCBI Taxonomy" id="2839743"/>
    <lineage>
        <taxon>Bacteria</taxon>
        <taxon>Bacillati</taxon>
        <taxon>Bacillota</taxon>
        <taxon>Clostridia</taxon>
        <taxon>Peptostreptococcales</taxon>
        <taxon>Anaerovoracaceae</taxon>
        <taxon>Hominibacterium</taxon>
    </lineage>
</organism>
<accession>A0A9J6QZB4</accession>
<feature type="transmembrane region" description="Helical" evidence="7">
    <location>
        <begin position="418"/>
        <end position="435"/>
    </location>
</feature>
<feature type="transmembrane region" description="Helical" evidence="7">
    <location>
        <begin position="395"/>
        <end position="412"/>
    </location>
</feature>
<dbReference type="RefSeq" id="WP_148397752.1">
    <property type="nucleotide sequence ID" value="NZ_JAOSHN010000014.1"/>
</dbReference>
<feature type="transmembrane region" description="Helical" evidence="7">
    <location>
        <begin position="20"/>
        <end position="40"/>
    </location>
</feature>
<dbReference type="Gene3D" id="1.20.1740.10">
    <property type="entry name" value="Amino acid/polyamine transporter I"/>
    <property type="match status" value="1"/>
</dbReference>
<feature type="transmembrane region" description="Helical" evidence="7">
    <location>
        <begin position="162"/>
        <end position="182"/>
    </location>
</feature>
<feature type="transmembrane region" description="Helical" evidence="7">
    <location>
        <begin position="506"/>
        <end position="530"/>
    </location>
</feature>
<dbReference type="PANTHER" id="PTHR45826:SF2">
    <property type="entry name" value="AMINO ACID TRANSPORTER"/>
    <property type="match status" value="1"/>
</dbReference>
<evidence type="ECO:0000313" key="8">
    <source>
        <dbReference type="EMBL" id="MCU7380786.1"/>
    </source>
</evidence>
<evidence type="ECO:0000256" key="1">
    <source>
        <dbReference type="ARBA" id="ARBA00004651"/>
    </source>
</evidence>
<sequence>MNEKKKGIVIDNSKIKRQDVKLFTMVFMMYAFCSGGAFGIEEMIPVAGPGMTLLLLVLIALFWATPQAFISVELGSAMPFTGGFYKWVQAGLGEFWAFTAGWCRVIAQYVENASYIILSVGYLSTLIPMSEGAAYMVKVAIVLFFTAINLRGIREVGWVSTVLSLTILIAFAAVTAVGFVNWDTNPIVPFYNEEEGLFWGISGALAIGMWMYSGYTSVSTLAGDCKDPTVVPKALMIGLPLITVTYLLPTMTGVSAIGNWQDWGPDSLNYGTVAALASPIFGSFMMLVAIFGCLSCYNSCMISLSRNFYAIAEDKLAPKILTKVDKKRGVPYIAILTIAVISIIGCSMDFSTVVTMSVTLFMVDYVLVCIAGIMLRKKAPDLARPFKLPFGTKGVALFVSPVFVVAFIALMINGADYFLGGIIGVAVIPILYVYFKRRSGGLATLGYSEEKINEKTKMCCGDLKRITKLFGVFSVLGLIGSFFIPFYEGSWGPEYYMEAYGPENAYTFIITAIRAMTALYIAATAVLYGLSKKYEQ</sequence>
<keyword evidence="4 7" id="KW-0812">Transmembrane</keyword>
<dbReference type="InterPro" id="IPR002293">
    <property type="entry name" value="AA/rel_permease1"/>
</dbReference>
<feature type="transmembrane region" description="Helical" evidence="7">
    <location>
        <begin position="329"/>
        <end position="350"/>
    </location>
</feature>
<evidence type="ECO:0000256" key="7">
    <source>
        <dbReference type="SAM" id="Phobius"/>
    </source>
</evidence>
<feature type="transmembrane region" description="Helical" evidence="7">
    <location>
        <begin position="133"/>
        <end position="150"/>
    </location>
</feature>
<feature type="transmembrane region" description="Helical" evidence="7">
    <location>
        <begin position="230"/>
        <end position="248"/>
    </location>
</feature>
<feature type="transmembrane region" description="Helical" evidence="7">
    <location>
        <begin position="46"/>
        <end position="64"/>
    </location>
</feature>
<keyword evidence="3" id="KW-1003">Cell membrane</keyword>
<proteinExistence type="predicted"/>
<feature type="transmembrane region" description="Helical" evidence="7">
    <location>
        <begin position="268"/>
        <end position="297"/>
    </location>
</feature>
<gene>
    <name evidence="8" type="ORF">OBO34_20950</name>
</gene>
<evidence type="ECO:0000256" key="4">
    <source>
        <dbReference type="ARBA" id="ARBA00022692"/>
    </source>
</evidence>
<feature type="transmembrane region" description="Helical" evidence="7">
    <location>
        <begin position="356"/>
        <end position="375"/>
    </location>
</feature>
<dbReference type="InterPro" id="IPR044566">
    <property type="entry name" value="RMV1-like"/>
</dbReference>
<feature type="transmembrane region" description="Helical" evidence="7">
    <location>
        <begin position="109"/>
        <end position="127"/>
    </location>
</feature>
<keyword evidence="5 7" id="KW-1133">Transmembrane helix</keyword>
<dbReference type="EMBL" id="JAOSHN010000014">
    <property type="protein sequence ID" value="MCU7380786.1"/>
    <property type="molecule type" value="Genomic_DNA"/>
</dbReference>
<feature type="transmembrane region" description="Helical" evidence="7">
    <location>
        <begin position="197"/>
        <end position="218"/>
    </location>
</feature>
<evidence type="ECO:0000313" key="9">
    <source>
        <dbReference type="Proteomes" id="UP001065549"/>
    </source>
</evidence>
<keyword evidence="6 7" id="KW-0472">Membrane</keyword>
<comment type="subcellular location">
    <subcellularLocation>
        <location evidence="1">Cell membrane</location>
        <topology evidence="1">Multi-pass membrane protein</topology>
    </subcellularLocation>
</comment>
<dbReference type="GO" id="GO:0005886">
    <property type="term" value="C:plasma membrane"/>
    <property type="evidence" value="ECO:0007669"/>
    <property type="project" value="UniProtKB-SubCell"/>
</dbReference>
<dbReference type="AlphaFoldDB" id="A0A9J6QZB4"/>
<protein>
    <submittedName>
        <fullName evidence="8">APC family permease</fullName>
    </submittedName>
</protein>
<dbReference type="GO" id="GO:0022857">
    <property type="term" value="F:transmembrane transporter activity"/>
    <property type="evidence" value="ECO:0007669"/>
    <property type="project" value="InterPro"/>
</dbReference>
<evidence type="ECO:0000256" key="2">
    <source>
        <dbReference type="ARBA" id="ARBA00022448"/>
    </source>
</evidence>